<proteinExistence type="predicted"/>
<protein>
    <submittedName>
        <fullName evidence="2">Uncharacterized protein</fullName>
    </submittedName>
</protein>
<keyword evidence="1" id="KW-0472">Membrane</keyword>
<evidence type="ECO:0000313" key="2">
    <source>
        <dbReference type="EMBL" id="CCC91114.1"/>
    </source>
</evidence>
<sequence length="207" mass="23242">MSRVAADANYSRKRLAASGTMPWLLRLFAPAVGTCGAWVFLYRKWKEHDRPMEKNRELLRLAAVALSSEVVDNVLIRNETSLMLVKNLVRDVLAHSAFLNHLKGYVIAEFTTNKETVSALRKFVVEDIIRDPWVSDELISMAKETGREIAGDPEVYPNLVLSLLADAAVEGLRTDTFVEALSFAVKASLWKTFLGPSPNHMEQLNVR</sequence>
<keyword evidence="1" id="KW-0812">Transmembrane</keyword>
<keyword evidence="1" id="KW-1133">Transmembrane helix</keyword>
<name>G0UP03_TRYCI</name>
<dbReference type="EMBL" id="HE575319">
    <property type="protein sequence ID" value="CCC91114.1"/>
    <property type="molecule type" value="Genomic_DNA"/>
</dbReference>
<organism evidence="2">
    <name type="scientific">Trypanosoma congolense (strain IL3000)</name>
    <dbReference type="NCBI Taxonomy" id="1068625"/>
    <lineage>
        <taxon>Eukaryota</taxon>
        <taxon>Discoba</taxon>
        <taxon>Euglenozoa</taxon>
        <taxon>Kinetoplastea</taxon>
        <taxon>Metakinetoplastina</taxon>
        <taxon>Trypanosomatida</taxon>
        <taxon>Trypanosomatidae</taxon>
        <taxon>Trypanosoma</taxon>
        <taxon>Nannomonas</taxon>
    </lineage>
</organism>
<dbReference type="VEuPathDB" id="TriTrypDB:TcIL3000_6_3680"/>
<evidence type="ECO:0000256" key="1">
    <source>
        <dbReference type="SAM" id="Phobius"/>
    </source>
</evidence>
<feature type="transmembrane region" description="Helical" evidence="1">
    <location>
        <begin position="23"/>
        <end position="42"/>
    </location>
</feature>
<accession>G0UP03</accession>
<gene>
    <name evidence="2" type="ORF">TCIL3000_6_3680</name>
</gene>
<dbReference type="AlphaFoldDB" id="G0UP03"/>
<reference evidence="2" key="1">
    <citation type="journal article" date="2012" name="Proc. Natl. Acad. Sci. U.S.A.">
        <title>Antigenic diversity is generated by distinct evolutionary mechanisms in African trypanosome species.</title>
        <authorList>
            <person name="Jackson A.P."/>
            <person name="Berry A."/>
            <person name="Aslett M."/>
            <person name="Allison H.C."/>
            <person name="Burton P."/>
            <person name="Vavrova-Anderson J."/>
            <person name="Brown R."/>
            <person name="Browne H."/>
            <person name="Corton N."/>
            <person name="Hauser H."/>
            <person name="Gamble J."/>
            <person name="Gilderthorp R."/>
            <person name="Marcello L."/>
            <person name="McQuillan J."/>
            <person name="Otto T.D."/>
            <person name="Quail M.A."/>
            <person name="Sanders M.J."/>
            <person name="van Tonder A."/>
            <person name="Ginger M.L."/>
            <person name="Field M.C."/>
            <person name="Barry J.D."/>
            <person name="Hertz-Fowler C."/>
            <person name="Berriman M."/>
        </authorList>
    </citation>
    <scope>NUCLEOTIDE SEQUENCE</scope>
    <source>
        <strain evidence="2">IL3000</strain>
    </source>
</reference>